<reference evidence="1" key="1">
    <citation type="submission" date="2020-04" db="EMBL/GenBank/DDBJ databases">
        <authorList>
            <person name="Chiriac C."/>
            <person name="Salcher M."/>
            <person name="Ghai R."/>
            <person name="Kavagutti S V."/>
        </authorList>
    </citation>
    <scope>NUCLEOTIDE SEQUENCE</scope>
</reference>
<proteinExistence type="predicted"/>
<accession>A0A6J5ND81</accession>
<name>A0A6J5ND81_9CAUD</name>
<protein>
    <submittedName>
        <fullName evidence="1">Uncharacterized protein</fullName>
    </submittedName>
</protein>
<evidence type="ECO:0000313" key="2">
    <source>
        <dbReference type="EMBL" id="CAB5225508.1"/>
    </source>
</evidence>
<dbReference type="EMBL" id="LR796649">
    <property type="protein sequence ID" value="CAB4157059.1"/>
    <property type="molecule type" value="Genomic_DNA"/>
</dbReference>
<sequence length="56" mass="6453">MISIEYKHFLEDMGAWHVLAYLSLNTGSRRCTHVIELPEDATDEQLEAAILKMYKA</sequence>
<dbReference type="EMBL" id="LR798347">
    <property type="protein sequence ID" value="CAB5225508.1"/>
    <property type="molecule type" value="Genomic_DNA"/>
</dbReference>
<organism evidence="1">
    <name type="scientific">uncultured Caudovirales phage</name>
    <dbReference type="NCBI Taxonomy" id="2100421"/>
    <lineage>
        <taxon>Viruses</taxon>
        <taxon>Duplodnaviria</taxon>
        <taxon>Heunggongvirae</taxon>
        <taxon>Uroviricota</taxon>
        <taxon>Caudoviricetes</taxon>
        <taxon>Peduoviridae</taxon>
        <taxon>Maltschvirus</taxon>
        <taxon>Maltschvirus maltsch</taxon>
    </lineage>
</organism>
<evidence type="ECO:0000313" key="1">
    <source>
        <dbReference type="EMBL" id="CAB4157059.1"/>
    </source>
</evidence>
<gene>
    <name evidence="1" type="ORF">UFOVP680_18</name>
    <name evidence="2" type="ORF">UFOVP748_29</name>
</gene>